<reference evidence="2 3" key="1">
    <citation type="journal article" date="2012" name="Genome Biol.">
        <title>Genome and low-iron response of an oceanic diatom adapted to chronic iron limitation.</title>
        <authorList>
            <person name="Lommer M."/>
            <person name="Specht M."/>
            <person name="Roy A.S."/>
            <person name="Kraemer L."/>
            <person name="Andreson R."/>
            <person name="Gutowska M.A."/>
            <person name="Wolf J."/>
            <person name="Bergner S.V."/>
            <person name="Schilhabel M.B."/>
            <person name="Klostermeier U.C."/>
            <person name="Beiko R.G."/>
            <person name="Rosenstiel P."/>
            <person name="Hippler M."/>
            <person name="Laroche J."/>
        </authorList>
    </citation>
    <scope>NUCLEOTIDE SEQUENCE [LARGE SCALE GENOMIC DNA]</scope>
    <source>
        <strain evidence="2 3">CCMP1005</strain>
    </source>
</reference>
<dbReference type="InterPro" id="IPR008906">
    <property type="entry name" value="HATC_C_dom"/>
</dbReference>
<gene>
    <name evidence="2" type="ORF">THAOC_36408</name>
</gene>
<organism evidence="2 3">
    <name type="scientific">Thalassiosira oceanica</name>
    <name type="common">Marine diatom</name>
    <dbReference type="NCBI Taxonomy" id="159749"/>
    <lineage>
        <taxon>Eukaryota</taxon>
        <taxon>Sar</taxon>
        <taxon>Stramenopiles</taxon>
        <taxon>Ochrophyta</taxon>
        <taxon>Bacillariophyta</taxon>
        <taxon>Coscinodiscophyceae</taxon>
        <taxon>Thalassiosirophycidae</taxon>
        <taxon>Thalassiosirales</taxon>
        <taxon>Thalassiosiraceae</taxon>
        <taxon>Thalassiosira</taxon>
    </lineage>
</organism>
<evidence type="ECO:0000313" key="2">
    <source>
        <dbReference type="EMBL" id="EJK45006.1"/>
    </source>
</evidence>
<dbReference type="Pfam" id="PF05699">
    <property type="entry name" value="Dimer_Tnp_hAT"/>
    <property type="match status" value="1"/>
</dbReference>
<dbReference type="InterPro" id="IPR012337">
    <property type="entry name" value="RNaseH-like_sf"/>
</dbReference>
<dbReference type="EMBL" id="AGNL01048937">
    <property type="protein sequence ID" value="EJK45006.1"/>
    <property type="molecule type" value="Genomic_DNA"/>
</dbReference>
<keyword evidence="3" id="KW-1185">Reference proteome</keyword>
<feature type="non-terminal residue" evidence="2">
    <location>
        <position position="1"/>
    </location>
</feature>
<sequence>SLVWAATAASEWSSGAQLAVLACKRSTMYGPTPKSIYVRPVRRRNQDLPKTAKDGNKKNLADYLDELGRMDLVSFYSDFSHSHIFPTLWILVQCYASIRVVEVGCERSFSLSGYISSPLRTNLGVRTYERLAMLANMVQNIYLDPDVVAQEYLRRYNAGSWKKENTLESLKCWNLERILDDEMRQTKSSAEITLEDFVAETEDATNDENEVEIVN</sequence>
<feature type="domain" description="HAT C-terminal dimerisation" evidence="1">
    <location>
        <begin position="69"/>
        <end position="132"/>
    </location>
</feature>
<accession>K0R884</accession>
<protein>
    <recommendedName>
        <fullName evidence="1">HAT C-terminal dimerisation domain-containing protein</fullName>
    </recommendedName>
</protein>
<evidence type="ECO:0000313" key="3">
    <source>
        <dbReference type="Proteomes" id="UP000266841"/>
    </source>
</evidence>
<dbReference type="AlphaFoldDB" id="K0R884"/>
<comment type="caution">
    <text evidence="2">The sequence shown here is derived from an EMBL/GenBank/DDBJ whole genome shotgun (WGS) entry which is preliminary data.</text>
</comment>
<dbReference type="OrthoDB" id="1607513at2759"/>
<dbReference type="GO" id="GO:0046983">
    <property type="term" value="F:protein dimerization activity"/>
    <property type="evidence" value="ECO:0007669"/>
    <property type="project" value="InterPro"/>
</dbReference>
<dbReference type="Proteomes" id="UP000266841">
    <property type="component" value="Unassembled WGS sequence"/>
</dbReference>
<dbReference type="SUPFAM" id="SSF53098">
    <property type="entry name" value="Ribonuclease H-like"/>
    <property type="match status" value="1"/>
</dbReference>
<proteinExistence type="predicted"/>
<name>K0R884_THAOC</name>
<evidence type="ECO:0000259" key="1">
    <source>
        <dbReference type="Pfam" id="PF05699"/>
    </source>
</evidence>